<organism evidence="1 2">
    <name type="scientific">Panagrolaimus sp. JU765</name>
    <dbReference type="NCBI Taxonomy" id="591449"/>
    <lineage>
        <taxon>Eukaryota</taxon>
        <taxon>Metazoa</taxon>
        <taxon>Ecdysozoa</taxon>
        <taxon>Nematoda</taxon>
        <taxon>Chromadorea</taxon>
        <taxon>Rhabditida</taxon>
        <taxon>Tylenchina</taxon>
        <taxon>Panagrolaimomorpha</taxon>
        <taxon>Panagrolaimoidea</taxon>
        <taxon>Panagrolaimidae</taxon>
        <taxon>Panagrolaimus</taxon>
    </lineage>
</organism>
<proteinExistence type="predicted"/>
<dbReference type="Proteomes" id="UP000887576">
    <property type="component" value="Unplaced"/>
</dbReference>
<protein>
    <submittedName>
        <fullName evidence="2">E2F/DP family winged-helix DNA-binding domain-containing protein</fullName>
    </submittedName>
</protein>
<name>A0AC34Q6X7_9BILA</name>
<accession>A0AC34Q6X7</accession>
<dbReference type="WBParaSite" id="JU765_v2.g13550.t1">
    <property type="protein sequence ID" value="JU765_v2.g13550.t1"/>
    <property type="gene ID" value="JU765_v2.g13550"/>
</dbReference>
<sequence>MFVVVPKMLSNELKPDLMKIKRLPLKTKHRKLLKEKEMVVVQGKTLDSKDDIGRQDSSLLRLTKMFLEQNMCDDNGIVNLNDAADRLNVQKRRLYDITNVLEGINMIEKVGKNSIRWKQMDGDENRYEKRELLTQVQELRNQENHLDSLLQNVTNALQLMKEDATEQPYFYLKFNELKNIPCFKENTIIAVKAPKDSISVIEVSDPQETGKFEIAIRNQNSEPLNAFYLSNDNEGNPVEMGQEHAKQVEFVDVKIPISQMNSFNDSSSASPLLSSSNQRSDDPLLPGIYHQTSFYDEWDSGYQQPSSSGLHHSTYPNFTHLASPLKSVFDNNHHNNDLTDLSSINHGYISLEPAPDPAPYMYGMSENEIFPSNLYDNQDW</sequence>
<evidence type="ECO:0000313" key="2">
    <source>
        <dbReference type="WBParaSite" id="JU765_v2.g13550.t1"/>
    </source>
</evidence>
<evidence type="ECO:0000313" key="1">
    <source>
        <dbReference type="Proteomes" id="UP000887576"/>
    </source>
</evidence>
<reference evidence="2" key="1">
    <citation type="submission" date="2022-11" db="UniProtKB">
        <authorList>
            <consortium name="WormBaseParasite"/>
        </authorList>
    </citation>
    <scope>IDENTIFICATION</scope>
</reference>